<reference evidence="9 10" key="2">
    <citation type="submission" date="2019-05" db="EMBL/GenBank/DDBJ databases">
        <title>Glycomyces buryatensis sp. nov.</title>
        <authorList>
            <person name="Nikitina E."/>
        </authorList>
    </citation>
    <scope>NUCLEOTIDE SEQUENCE [LARGE SCALE GENOMIC DNA]</scope>
    <source>
        <strain evidence="9 10">18</strain>
    </source>
</reference>
<feature type="transmembrane region" description="Helical" evidence="7">
    <location>
        <begin position="416"/>
        <end position="440"/>
    </location>
</feature>
<dbReference type="InterPro" id="IPR005829">
    <property type="entry name" value="Sugar_transporter_CS"/>
</dbReference>
<dbReference type="InterPro" id="IPR011701">
    <property type="entry name" value="MFS"/>
</dbReference>
<keyword evidence="6 7" id="KW-0472">Membrane</keyword>
<evidence type="ECO:0000256" key="2">
    <source>
        <dbReference type="ARBA" id="ARBA00022448"/>
    </source>
</evidence>
<dbReference type="EMBL" id="STGY01000027">
    <property type="protein sequence ID" value="THV42258.1"/>
    <property type="molecule type" value="Genomic_DNA"/>
</dbReference>
<dbReference type="InterPro" id="IPR020846">
    <property type="entry name" value="MFS_dom"/>
</dbReference>
<evidence type="ECO:0000256" key="1">
    <source>
        <dbReference type="ARBA" id="ARBA00004651"/>
    </source>
</evidence>
<dbReference type="Pfam" id="PF07690">
    <property type="entry name" value="MFS_1"/>
    <property type="match status" value="1"/>
</dbReference>
<feature type="domain" description="Major facilitator superfamily (MFS) profile" evidence="8">
    <location>
        <begin position="24"/>
        <end position="469"/>
    </location>
</feature>
<keyword evidence="3" id="KW-1003">Cell membrane</keyword>
<proteinExistence type="predicted"/>
<dbReference type="PROSITE" id="PS00216">
    <property type="entry name" value="SUGAR_TRANSPORT_1"/>
    <property type="match status" value="1"/>
</dbReference>
<feature type="transmembrane region" description="Helical" evidence="7">
    <location>
        <begin position="148"/>
        <end position="172"/>
    </location>
</feature>
<feature type="transmembrane region" description="Helical" evidence="7">
    <location>
        <begin position="23"/>
        <end position="47"/>
    </location>
</feature>
<dbReference type="SUPFAM" id="SSF103473">
    <property type="entry name" value="MFS general substrate transporter"/>
    <property type="match status" value="1"/>
</dbReference>
<evidence type="ECO:0000256" key="5">
    <source>
        <dbReference type="ARBA" id="ARBA00022989"/>
    </source>
</evidence>
<keyword evidence="4 7" id="KW-0812">Transmembrane</keyword>
<dbReference type="CDD" id="cd17321">
    <property type="entry name" value="MFS_MMR_MDR_like"/>
    <property type="match status" value="1"/>
</dbReference>
<dbReference type="Gene3D" id="1.20.1250.20">
    <property type="entry name" value="MFS general substrate transporter like domains"/>
    <property type="match status" value="1"/>
</dbReference>
<keyword evidence="5 7" id="KW-1133">Transmembrane helix</keyword>
<comment type="subcellular location">
    <subcellularLocation>
        <location evidence="1">Cell membrane</location>
        <topology evidence="1">Multi-pass membrane protein</topology>
    </subcellularLocation>
</comment>
<evidence type="ECO:0000256" key="6">
    <source>
        <dbReference type="ARBA" id="ARBA00023136"/>
    </source>
</evidence>
<dbReference type="GO" id="GO:0005886">
    <property type="term" value="C:plasma membrane"/>
    <property type="evidence" value="ECO:0007669"/>
    <property type="project" value="UniProtKB-SubCell"/>
</dbReference>
<evidence type="ECO:0000313" key="9">
    <source>
        <dbReference type="EMBL" id="THV42258.1"/>
    </source>
</evidence>
<gene>
    <name evidence="9" type="ORF">FAB82_07285</name>
</gene>
<dbReference type="PRINTS" id="PR01036">
    <property type="entry name" value="TCRTETB"/>
</dbReference>
<evidence type="ECO:0000259" key="8">
    <source>
        <dbReference type="PROSITE" id="PS50850"/>
    </source>
</evidence>
<feature type="transmembrane region" description="Helical" evidence="7">
    <location>
        <begin position="315"/>
        <end position="337"/>
    </location>
</feature>
<feature type="transmembrane region" description="Helical" evidence="7">
    <location>
        <begin position="178"/>
        <end position="198"/>
    </location>
</feature>
<feature type="transmembrane region" description="Helical" evidence="7">
    <location>
        <begin position="59"/>
        <end position="78"/>
    </location>
</feature>
<dbReference type="PROSITE" id="PS50850">
    <property type="entry name" value="MFS"/>
    <property type="match status" value="1"/>
</dbReference>
<evidence type="ECO:0000313" key="10">
    <source>
        <dbReference type="Proteomes" id="UP000308760"/>
    </source>
</evidence>
<dbReference type="GO" id="GO:0022857">
    <property type="term" value="F:transmembrane transporter activity"/>
    <property type="evidence" value="ECO:0007669"/>
    <property type="project" value="InterPro"/>
</dbReference>
<feature type="transmembrane region" description="Helical" evidence="7">
    <location>
        <begin position="210"/>
        <end position="233"/>
    </location>
</feature>
<feature type="transmembrane region" description="Helical" evidence="7">
    <location>
        <begin position="120"/>
        <end position="141"/>
    </location>
</feature>
<reference evidence="10" key="1">
    <citation type="submission" date="2019-04" db="EMBL/GenBank/DDBJ databases">
        <title>Nocardioides xinjiangensis sp. nov.</title>
        <authorList>
            <person name="Liu S."/>
        </authorList>
    </citation>
    <scope>NUCLEOTIDE SEQUENCE [LARGE SCALE GENOMIC DNA]</scope>
    <source>
        <strain evidence="10">18</strain>
    </source>
</reference>
<dbReference type="Proteomes" id="UP000308760">
    <property type="component" value="Unassembled WGS sequence"/>
</dbReference>
<name>A0A4S8QD17_9ACTN</name>
<evidence type="ECO:0000256" key="4">
    <source>
        <dbReference type="ARBA" id="ARBA00022692"/>
    </source>
</evidence>
<dbReference type="InterPro" id="IPR036259">
    <property type="entry name" value="MFS_trans_sf"/>
</dbReference>
<dbReference type="AlphaFoldDB" id="A0A4S8QD17"/>
<keyword evidence="10" id="KW-1185">Reference proteome</keyword>
<dbReference type="Gene3D" id="1.20.1720.10">
    <property type="entry name" value="Multidrug resistance protein D"/>
    <property type="match status" value="1"/>
</dbReference>
<accession>A0A4S8QD17</accession>
<dbReference type="PANTHER" id="PTHR42718">
    <property type="entry name" value="MAJOR FACILITATOR SUPERFAMILY MULTIDRUG TRANSPORTER MFSC"/>
    <property type="match status" value="1"/>
</dbReference>
<keyword evidence="2" id="KW-0813">Transport</keyword>
<protein>
    <submittedName>
        <fullName evidence="9">MFS transporter</fullName>
    </submittedName>
</protein>
<dbReference type="PANTHER" id="PTHR42718:SF46">
    <property type="entry name" value="BLR6921 PROTEIN"/>
    <property type="match status" value="1"/>
</dbReference>
<evidence type="ECO:0000256" key="7">
    <source>
        <dbReference type="SAM" id="Phobius"/>
    </source>
</evidence>
<comment type="caution">
    <text evidence="9">The sequence shown here is derived from an EMBL/GenBank/DDBJ whole genome shotgun (WGS) entry which is preliminary data.</text>
</comment>
<feature type="transmembrane region" description="Helical" evidence="7">
    <location>
        <begin position="279"/>
        <end position="303"/>
    </location>
</feature>
<dbReference type="OrthoDB" id="7375466at2"/>
<feature type="transmembrane region" description="Helical" evidence="7">
    <location>
        <begin position="90"/>
        <end position="108"/>
    </location>
</feature>
<feature type="transmembrane region" description="Helical" evidence="7">
    <location>
        <begin position="239"/>
        <end position="259"/>
    </location>
</feature>
<evidence type="ECO:0000256" key="3">
    <source>
        <dbReference type="ARBA" id="ARBA00022475"/>
    </source>
</evidence>
<organism evidence="9 10">
    <name type="scientific">Glycomyces buryatensis</name>
    <dbReference type="NCBI Taxonomy" id="2570927"/>
    <lineage>
        <taxon>Bacteria</taxon>
        <taxon>Bacillati</taxon>
        <taxon>Actinomycetota</taxon>
        <taxon>Actinomycetes</taxon>
        <taxon>Glycomycetales</taxon>
        <taxon>Glycomycetaceae</taxon>
        <taxon>Glycomyces</taxon>
    </lineage>
</organism>
<sequence>MSAIHHPDSATAPAAPPLPRRRLVLALLCTAQAMLIIDITVVNIALPSIGAELHLDREALTWIVTGYTLVFGGLMLLGGRLADLYGRRRLLIIGLTLFTAASLAAGLAQTGPVLLSGRLAQGLGAALMAPAILSTVTTAFHGADRHRALGLLSAIAGGGAAIGVLVGGVLTAGPGWQWIFYINVPVGAVILAALPALLPADSPGAQRERVDMPGAMIVTAATASLIFGLVGAGDRGWDSAVTLTALAAAFVLYVVFALVERRTAAPLMRVQLLARRTVVTGAFLMLIATALLISFFFLGSLYLQGFAEYSPLRTGLLFLPVAVATTIGAQLAAHLIGRIGPRPIAVAGMLLAAAASAWLAVLDSDSQAETVVVPGLALGAFALGALFITANATALSRVDPQEAGVASGMVTTFHELGGSVGVAVMSTVAAASIAASVPTLSGFTDAFLVCAVASGVSALVALLLVPKGKVETSGGPHSH</sequence>
<dbReference type="RefSeq" id="WP_136533888.1">
    <property type="nucleotide sequence ID" value="NZ_STGY01000027.1"/>
</dbReference>
<feature type="transmembrane region" description="Helical" evidence="7">
    <location>
        <begin position="373"/>
        <end position="395"/>
    </location>
</feature>
<feature type="transmembrane region" description="Helical" evidence="7">
    <location>
        <begin position="344"/>
        <end position="361"/>
    </location>
</feature>
<feature type="transmembrane region" description="Helical" evidence="7">
    <location>
        <begin position="446"/>
        <end position="465"/>
    </location>
</feature>